<keyword evidence="3 5" id="KW-0488">Methylation</keyword>
<feature type="compositionally biased region" description="Basic and acidic residues" evidence="8">
    <location>
        <begin position="278"/>
        <end position="305"/>
    </location>
</feature>
<dbReference type="GO" id="GO:0016149">
    <property type="term" value="F:translation release factor activity, codon specific"/>
    <property type="evidence" value="ECO:0007669"/>
    <property type="project" value="UniProtKB-UniRule"/>
</dbReference>
<protein>
    <recommendedName>
        <fullName evidence="5 6">Peptide chain release factor 1</fullName>
        <shortName evidence="5">RF-1</shortName>
    </recommendedName>
</protein>
<comment type="PTM">
    <text evidence="5">Methylated by PrmC. Methylation increases the termination efficiency of RF1.</text>
</comment>
<dbReference type="HAMAP" id="MF_00093">
    <property type="entry name" value="Rel_fac_1"/>
    <property type="match status" value="1"/>
</dbReference>
<evidence type="ECO:0000256" key="3">
    <source>
        <dbReference type="ARBA" id="ARBA00022481"/>
    </source>
</evidence>
<keyword evidence="7" id="KW-0175">Coiled coil</keyword>
<dbReference type="Gene3D" id="3.30.160.20">
    <property type="match status" value="1"/>
</dbReference>
<evidence type="ECO:0000256" key="1">
    <source>
        <dbReference type="ARBA" id="ARBA00002986"/>
    </source>
</evidence>
<organism evidence="10 11">
    <name type="scientific">Candidatus Komeilibacteria bacterium CG_4_10_14_0_2_um_filter_37_10</name>
    <dbReference type="NCBI Taxonomy" id="1974470"/>
    <lineage>
        <taxon>Bacteria</taxon>
        <taxon>Candidatus Komeiliibacteriota</taxon>
    </lineage>
</organism>
<feature type="domain" description="Peptide chain release factor" evidence="9">
    <location>
        <begin position="64"/>
        <end position="177"/>
    </location>
</feature>
<evidence type="ECO:0000256" key="7">
    <source>
        <dbReference type="SAM" id="Coils"/>
    </source>
</evidence>
<dbReference type="InterPro" id="IPR050057">
    <property type="entry name" value="Prokaryotic/Mito_RF"/>
</dbReference>
<feature type="modified residue" description="N5-methylglutamine" evidence="5">
    <location>
        <position position="233"/>
    </location>
</feature>
<dbReference type="InterPro" id="IPR005139">
    <property type="entry name" value="PCRF"/>
</dbReference>
<evidence type="ECO:0000259" key="9">
    <source>
        <dbReference type="SMART" id="SM00937"/>
    </source>
</evidence>
<comment type="caution">
    <text evidence="10">The sequence shown here is derived from an EMBL/GenBank/DDBJ whole genome shotgun (WGS) entry which is preliminary data.</text>
</comment>
<dbReference type="InterPro" id="IPR045853">
    <property type="entry name" value="Pep_chain_release_fac_I_sf"/>
</dbReference>
<dbReference type="Pfam" id="PF03462">
    <property type="entry name" value="PCRF"/>
    <property type="match status" value="1"/>
</dbReference>
<evidence type="ECO:0000256" key="8">
    <source>
        <dbReference type="SAM" id="MobiDB-lite"/>
    </source>
</evidence>
<feature type="coiled-coil region" evidence="7">
    <location>
        <begin position="1"/>
        <end position="94"/>
    </location>
</feature>
<evidence type="ECO:0000256" key="5">
    <source>
        <dbReference type="HAMAP-Rule" id="MF_00093"/>
    </source>
</evidence>
<dbReference type="PANTHER" id="PTHR43804:SF7">
    <property type="entry name" value="LD18447P"/>
    <property type="match status" value="1"/>
</dbReference>
<dbReference type="InterPro" id="IPR004373">
    <property type="entry name" value="RF-1"/>
</dbReference>
<reference evidence="11" key="1">
    <citation type="submission" date="2017-09" db="EMBL/GenBank/DDBJ databases">
        <title>Depth-based differentiation of microbial function through sediment-hosted aquifers and enrichment of novel symbionts in the deep terrestrial subsurface.</title>
        <authorList>
            <person name="Probst A.J."/>
            <person name="Ladd B."/>
            <person name="Jarett J.K."/>
            <person name="Geller-Mcgrath D.E."/>
            <person name="Sieber C.M.K."/>
            <person name="Emerson J.B."/>
            <person name="Anantharaman K."/>
            <person name="Thomas B.C."/>
            <person name="Malmstrom R."/>
            <person name="Stieglmeier M."/>
            <person name="Klingl A."/>
            <person name="Woyke T."/>
            <person name="Ryan C.M."/>
            <person name="Banfield J.F."/>
        </authorList>
    </citation>
    <scope>NUCLEOTIDE SEQUENCE [LARGE SCALE GENOMIC DNA]</scope>
</reference>
<dbReference type="AlphaFoldDB" id="A0A2M7VGU2"/>
<evidence type="ECO:0000313" key="10">
    <source>
        <dbReference type="EMBL" id="PIZ99906.1"/>
    </source>
</evidence>
<dbReference type="GO" id="GO:0005737">
    <property type="term" value="C:cytoplasm"/>
    <property type="evidence" value="ECO:0007669"/>
    <property type="project" value="UniProtKB-SubCell"/>
</dbReference>
<dbReference type="Pfam" id="PF00472">
    <property type="entry name" value="RF-1"/>
    <property type="match status" value="1"/>
</dbReference>
<dbReference type="EMBL" id="PFPO01000004">
    <property type="protein sequence ID" value="PIZ99906.1"/>
    <property type="molecule type" value="Genomic_DNA"/>
</dbReference>
<keyword evidence="5" id="KW-0963">Cytoplasm</keyword>
<evidence type="ECO:0000313" key="11">
    <source>
        <dbReference type="Proteomes" id="UP000230405"/>
    </source>
</evidence>
<feature type="region of interest" description="Disordered" evidence="8">
    <location>
        <begin position="277"/>
        <end position="305"/>
    </location>
</feature>
<evidence type="ECO:0000256" key="6">
    <source>
        <dbReference type="NCBIfam" id="TIGR00019"/>
    </source>
</evidence>
<dbReference type="NCBIfam" id="TIGR00019">
    <property type="entry name" value="prfA"/>
    <property type="match status" value="1"/>
</dbReference>
<dbReference type="FunFam" id="3.30.160.20:FF:000004">
    <property type="entry name" value="Peptide chain release factor 1"/>
    <property type="match status" value="1"/>
</dbReference>
<dbReference type="Gene3D" id="3.30.70.1660">
    <property type="match status" value="1"/>
</dbReference>
<dbReference type="Gene3D" id="6.10.140.1950">
    <property type="match status" value="1"/>
</dbReference>
<dbReference type="SMART" id="SM00937">
    <property type="entry name" value="PCRF"/>
    <property type="match status" value="1"/>
</dbReference>
<evidence type="ECO:0000256" key="2">
    <source>
        <dbReference type="ARBA" id="ARBA00010835"/>
    </source>
</evidence>
<evidence type="ECO:0000256" key="4">
    <source>
        <dbReference type="ARBA" id="ARBA00022917"/>
    </source>
</evidence>
<dbReference type="InterPro" id="IPR000352">
    <property type="entry name" value="Pep_chain_release_fac_I"/>
</dbReference>
<dbReference type="FunFam" id="3.30.70.1660:FF:000002">
    <property type="entry name" value="Peptide chain release factor 1"/>
    <property type="match status" value="1"/>
</dbReference>
<dbReference type="Proteomes" id="UP000230405">
    <property type="component" value="Unassembled WGS sequence"/>
</dbReference>
<sequence>MKNLLKQYQTKKEELEKAMQEMAVLQNSEMLTKLSQEYSEIREIVEKIDLYLRQEKELNDLLQQIAQETDSEMKNMIQEEINQLQINVPQLKNEINELITPINPLYKKNCIMEIRAGTGGDESALFAADLMRMYSRYTERQGWKMNIISLSRTELSGIKEAIIEIIGRDAYGKLHFESGGHRVQRVPETEKAGRVHTSAATVAVFPEAEEVDLKIESKDLRIDTFCASGHGGQSVNTTYSAVRITHLPTGLAVSCQDERSQQQNRMKAMQVLRSRLLQKSEDEKRAKEAADRKSQVGTGDRSDKIRTYNWPQDRITDHRVKESWHNITTILDGDLDQIITVLHQSEHVLAIPDQ</sequence>
<dbReference type="SUPFAM" id="SSF75620">
    <property type="entry name" value="Release factor"/>
    <property type="match status" value="1"/>
</dbReference>
<comment type="subcellular location">
    <subcellularLocation>
        <location evidence="5">Cytoplasm</location>
    </subcellularLocation>
</comment>
<accession>A0A2M7VGU2</accession>
<dbReference type="NCBIfam" id="NF001859">
    <property type="entry name" value="PRK00591.1"/>
    <property type="match status" value="1"/>
</dbReference>
<dbReference type="PANTHER" id="PTHR43804">
    <property type="entry name" value="LD18447P"/>
    <property type="match status" value="1"/>
</dbReference>
<comment type="function">
    <text evidence="1 5">Peptide chain release factor 1 directs the termination of translation in response to the peptide chain termination codons UAG and UAA.</text>
</comment>
<gene>
    <name evidence="5" type="primary">prfA</name>
    <name evidence="10" type="ORF">COX77_00150</name>
</gene>
<comment type="similarity">
    <text evidence="2 5">Belongs to the prokaryotic/mitochondrial release factor family.</text>
</comment>
<proteinExistence type="inferred from homology"/>
<name>A0A2M7VGU2_9BACT</name>
<keyword evidence="4 5" id="KW-0648">Protein biosynthesis</keyword>